<dbReference type="Gene3D" id="3.10.450.590">
    <property type="match status" value="1"/>
</dbReference>
<gene>
    <name evidence="3" type="ORF">BKG84_20855</name>
</gene>
<keyword evidence="1" id="KW-0732">Signal</keyword>
<dbReference type="Pfam" id="PF13026">
    <property type="entry name" value="DUF3887"/>
    <property type="match status" value="1"/>
</dbReference>
<feature type="signal peptide" evidence="1">
    <location>
        <begin position="1"/>
        <end position="30"/>
    </location>
</feature>
<evidence type="ECO:0000313" key="3">
    <source>
        <dbReference type="EMBL" id="OHU76625.1"/>
    </source>
</evidence>
<feature type="chain" id="PRO_5010163885" description="DUF3887 domain-containing protein" evidence="1">
    <location>
        <begin position="31"/>
        <end position="148"/>
    </location>
</feature>
<dbReference type="Proteomes" id="UP000179441">
    <property type="component" value="Unassembled WGS sequence"/>
</dbReference>
<dbReference type="PROSITE" id="PS51257">
    <property type="entry name" value="PROKAR_LIPOPROTEIN"/>
    <property type="match status" value="1"/>
</dbReference>
<dbReference type="RefSeq" id="WP_070930834.1">
    <property type="nucleotide sequence ID" value="NZ_CP050145.1"/>
</dbReference>
<evidence type="ECO:0000313" key="4">
    <source>
        <dbReference type="Proteomes" id="UP000179441"/>
    </source>
</evidence>
<sequence length="148" mass="15636">MGYARALRSSRLRAVVTLATVGAVAVSAVACGRAETRTASPADSPDQLALATLDHIVQGDNAAATTHFDRTMADMLSAPALGQAWITYQELLGAYQSHGDPHDVQRGELTVVNVPLQMERAPGQFRLTVHPDGSVAGLYFLKDGVPVP</sequence>
<protein>
    <recommendedName>
        <fullName evidence="2">DUF3887 domain-containing protein</fullName>
    </recommendedName>
</protein>
<evidence type="ECO:0000259" key="2">
    <source>
        <dbReference type="Pfam" id="PF13026"/>
    </source>
</evidence>
<dbReference type="InterPro" id="IPR024981">
    <property type="entry name" value="DUF3887"/>
</dbReference>
<name>A0A1S1M404_MYCCH</name>
<dbReference type="AlphaFoldDB" id="A0A1S1M404"/>
<comment type="caution">
    <text evidence="3">The sequence shown here is derived from an EMBL/GenBank/DDBJ whole genome shotgun (WGS) entry which is preliminary data.</text>
</comment>
<proteinExistence type="predicted"/>
<dbReference type="EMBL" id="MLIS01000002">
    <property type="protein sequence ID" value="OHU76625.1"/>
    <property type="molecule type" value="Genomic_DNA"/>
</dbReference>
<organism evidence="3 4">
    <name type="scientific">Mycobacteroides chelonae</name>
    <name type="common">Mycobacterium chelonae</name>
    <dbReference type="NCBI Taxonomy" id="1774"/>
    <lineage>
        <taxon>Bacteria</taxon>
        <taxon>Bacillati</taxon>
        <taxon>Actinomycetota</taxon>
        <taxon>Actinomycetes</taxon>
        <taxon>Mycobacteriales</taxon>
        <taxon>Mycobacteriaceae</taxon>
        <taxon>Mycobacteroides</taxon>
    </lineage>
</organism>
<evidence type="ECO:0000256" key="1">
    <source>
        <dbReference type="SAM" id="SignalP"/>
    </source>
</evidence>
<accession>A0A1S1M404</accession>
<keyword evidence="4" id="KW-1185">Reference proteome</keyword>
<reference evidence="3 4" key="1">
    <citation type="submission" date="2016-10" db="EMBL/GenBank/DDBJ databases">
        <title>Evaluation of Human, Veterinary and Environmental Mycobacterium chelonae Isolates by Core Genome Phylogenomic Analysis, Targeted Gene Comparison, and Anti-microbial Susceptibility Patterns: A Tale of Mistaken Identities.</title>
        <authorList>
            <person name="Fogelson S.B."/>
            <person name="Camus A.C."/>
            <person name="Lorenz W."/>
            <person name="Vasireddy R."/>
            <person name="Vasireddy S."/>
            <person name="Smith T."/>
            <person name="Brown-Elliott B.A."/>
            <person name="Wallace R.J.Jr."/>
            <person name="Hasan N.A."/>
            <person name="Reischl U."/>
            <person name="Sanchez S."/>
        </authorList>
    </citation>
    <scope>NUCLEOTIDE SEQUENCE [LARGE SCALE GENOMIC DNA]</scope>
    <source>
        <strain evidence="3 4">15518</strain>
    </source>
</reference>
<feature type="domain" description="DUF3887" evidence="2">
    <location>
        <begin position="53"/>
        <end position="138"/>
    </location>
</feature>